<feature type="binding site" evidence="9">
    <location>
        <position position="85"/>
    </location>
    <ligand>
        <name>Mg(2+)</name>
        <dbReference type="ChEBI" id="CHEBI:18420"/>
        <label>1</label>
        <note>catalytic</note>
    </ligand>
</feature>
<evidence type="ECO:0000256" key="6">
    <source>
        <dbReference type="ARBA" id="ARBA00022842"/>
    </source>
</evidence>
<gene>
    <name evidence="10" type="primary">IMPA</name>
    <name evidence="10" type="synonym">suhB</name>
</gene>
<dbReference type="EC" id="3.1.3.25" evidence="10"/>
<dbReference type="PROSITE" id="PS00629">
    <property type="entry name" value="IMP_1"/>
    <property type="match status" value="1"/>
</dbReference>
<dbReference type="GO" id="GO:0008934">
    <property type="term" value="F:inositol monophosphate 1-phosphatase activity"/>
    <property type="evidence" value="ECO:0007669"/>
    <property type="project" value="InterPro"/>
</dbReference>
<evidence type="ECO:0000256" key="3">
    <source>
        <dbReference type="ARBA" id="ARBA00001946"/>
    </source>
</evidence>
<sequence>MSLTDIQVAAAAAKAGAEVIRAGFGRPQSIEMKGPVDLVTETDRAAEAVVVALLERERPQDSIRAEEGTQRDGRAGDRTWVVDPIDGTTNFAHAVPHCCSTLALMEGGEVTAGAIANPFTDELFSAARGEGAWFESGGERRQLSVTANAEFVNGLFATGFPYDRDGADYRLVSSVWDKLCRLSRAPRRAGSAALDIAYVGAGRYDGYVVSGAKVWDIAAGIILVSEAGGHISDLSGGPWTPDSVGCIASNGVLHDALLTLVSGK</sequence>
<dbReference type="PROSITE" id="PS00630">
    <property type="entry name" value="IMP_2"/>
    <property type="match status" value="1"/>
</dbReference>
<dbReference type="GO" id="GO:0046872">
    <property type="term" value="F:metal ion binding"/>
    <property type="evidence" value="ECO:0007669"/>
    <property type="project" value="UniProtKB-KW"/>
</dbReference>
<keyword evidence="6 9" id="KW-0460">Magnesium</keyword>
<feature type="binding site" evidence="9">
    <location>
        <position position="83"/>
    </location>
    <ligand>
        <name>Mg(2+)</name>
        <dbReference type="ChEBI" id="CHEBI:18420"/>
        <label>1</label>
        <note>catalytic</note>
    </ligand>
</feature>
<dbReference type="EMBL" id="KF901293">
    <property type="protein sequence ID" value="AIF25531.1"/>
    <property type="molecule type" value="Genomic_DNA"/>
</dbReference>
<dbReference type="InterPro" id="IPR000760">
    <property type="entry name" value="Inositol_monophosphatase-like"/>
</dbReference>
<organism evidence="10">
    <name type="scientific">uncultured marine group II/III euryarchaeote SAT1000_51_E12</name>
    <dbReference type="NCBI Taxonomy" id="1456589"/>
    <lineage>
        <taxon>Archaea</taxon>
        <taxon>Methanobacteriati</taxon>
        <taxon>Methanobacteriota</taxon>
        <taxon>environmental samples</taxon>
    </lineage>
</organism>
<name>A0A075IA29_9EURY</name>
<keyword evidence="7" id="KW-0119">Carbohydrate metabolism</keyword>
<evidence type="ECO:0000256" key="1">
    <source>
        <dbReference type="ARBA" id="ARBA00001033"/>
    </source>
</evidence>
<reference evidence="10" key="1">
    <citation type="journal article" date="2014" name="Genome Biol. Evol.">
        <title>Pangenome evidence for extensive interdomain horizontal transfer affecting lineage core and shell genes in uncultured planktonic thaumarchaeota and euryarchaeota.</title>
        <authorList>
            <person name="Deschamps P."/>
            <person name="Zivanovic Y."/>
            <person name="Moreira D."/>
            <person name="Rodriguez-Valera F."/>
            <person name="Lopez-Garcia P."/>
        </authorList>
    </citation>
    <scope>NUCLEOTIDE SEQUENCE</scope>
</reference>
<evidence type="ECO:0000256" key="4">
    <source>
        <dbReference type="ARBA" id="ARBA00022723"/>
    </source>
</evidence>
<dbReference type="GO" id="GO:0007165">
    <property type="term" value="P:signal transduction"/>
    <property type="evidence" value="ECO:0007669"/>
    <property type="project" value="TreeGrafter"/>
</dbReference>
<dbReference type="SUPFAM" id="SSF56655">
    <property type="entry name" value="Carbohydrate phosphatase"/>
    <property type="match status" value="1"/>
</dbReference>
<dbReference type="CDD" id="cd01639">
    <property type="entry name" value="IMPase"/>
    <property type="match status" value="1"/>
</dbReference>
<dbReference type="InterPro" id="IPR033942">
    <property type="entry name" value="IMPase"/>
</dbReference>
<dbReference type="Gene3D" id="3.30.540.10">
    <property type="entry name" value="Fructose-1,6-Bisphosphatase, subunit A, domain 1"/>
    <property type="match status" value="1"/>
</dbReference>
<dbReference type="AlphaFoldDB" id="A0A075IA29"/>
<accession>A0A075IA29</accession>
<evidence type="ECO:0000256" key="5">
    <source>
        <dbReference type="ARBA" id="ARBA00022801"/>
    </source>
</evidence>
<evidence type="ECO:0000256" key="8">
    <source>
        <dbReference type="ARBA" id="ARBA00038103"/>
    </source>
</evidence>
<dbReference type="FunFam" id="3.30.540.10:FF:000003">
    <property type="entry name" value="Inositol-1-monophosphatase"/>
    <property type="match status" value="1"/>
</dbReference>
<keyword evidence="4 9" id="KW-0479">Metal-binding</keyword>
<dbReference type="PANTHER" id="PTHR20854">
    <property type="entry name" value="INOSITOL MONOPHOSPHATASE"/>
    <property type="match status" value="1"/>
</dbReference>
<feature type="binding site" evidence="9">
    <location>
        <position position="66"/>
    </location>
    <ligand>
        <name>Mg(2+)</name>
        <dbReference type="ChEBI" id="CHEBI:18420"/>
        <label>1</label>
        <note>catalytic</note>
    </ligand>
</feature>
<keyword evidence="5 10" id="KW-0378">Hydrolase</keyword>
<comment type="catalytic activity">
    <reaction evidence="2">
        <text>beta-D-fructose 1,6-bisphosphate + H2O = beta-D-fructose 6-phosphate + phosphate</text>
        <dbReference type="Rhea" id="RHEA:11064"/>
        <dbReference type="ChEBI" id="CHEBI:15377"/>
        <dbReference type="ChEBI" id="CHEBI:32966"/>
        <dbReference type="ChEBI" id="CHEBI:43474"/>
        <dbReference type="ChEBI" id="CHEBI:57634"/>
        <dbReference type="EC" id="3.1.3.11"/>
    </reaction>
</comment>
<comment type="catalytic activity">
    <reaction evidence="1">
        <text>a myo-inositol phosphate + H2O = myo-inositol + phosphate</text>
        <dbReference type="Rhea" id="RHEA:24056"/>
        <dbReference type="ChEBI" id="CHEBI:15377"/>
        <dbReference type="ChEBI" id="CHEBI:17268"/>
        <dbReference type="ChEBI" id="CHEBI:43474"/>
        <dbReference type="ChEBI" id="CHEBI:84139"/>
        <dbReference type="EC" id="3.1.3.25"/>
    </reaction>
</comment>
<protein>
    <submittedName>
        <fullName evidence="10">Inositol-1-monophosphatase (IMPA, suhB)</fullName>
        <ecNumber evidence="10">3.1.3.25</ecNumber>
    </submittedName>
</protein>
<dbReference type="Gene3D" id="3.40.190.80">
    <property type="match status" value="1"/>
</dbReference>
<evidence type="ECO:0000256" key="2">
    <source>
        <dbReference type="ARBA" id="ARBA00001273"/>
    </source>
</evidence>
<evidence type="ECO:0000256" key="7">
    <source>
        <dbReference type="ARBA" id="ARBA00023277"/>
    </source>
</evidence>
<comment type="similarity">
    <text evidence="8">Belongs to the inositol monophosphatase superfamily. FBPase class 4 family.</text>
</comment>
<dbReference type="PRINTS" id="PR00377">
    <property type="entry name" value="IMPHPHTASES"/>
</dbReference>
<dbReference type="InterPro" id="IPR020550">
    <property type="entry name" value="Inositol_monophosphatase_CS"/>
</dbReference>
<dbReference type="Pfam" id="PF00459">
    <property type="entry name" value="Inositol_P"/>
    <property type="match status" value="1"/>
</dbReference>
<comment type="cofactor">
    <cofactor evidence="3 9">
        <name>Mg(2+)</name>
        <dbReference type="ChEBI" id="CHEBI:18420"/>
    </cofactor>
</comment>
<evidence type="ECO:0000256" key="9">
    <source>
        <dbReference type="PIRSR" id="PIRSR600760-2"/>
    </source>
</evidence>
<proteinExistence type="inferred from homology"/>
<evidence type="ECO:0000313" key="10">
    <source>
        <dbReference type="EMBL" id="AIF25531.1"/>
    </source>
</evidence>
<dbReference type="PANTHER" id="PTHR20854:SF4">
    <property type="entry name" value="INOSITOL-1-MONOPHOSPHATASE-RELATED"/>
    <property type="match status" value="1"/>
</dbReference>
<dbReference type="GO" id="GO:0046854">
    <property type="term" value="P:phosphatidylinositol phosphate biosynthetic process"/>
    <property type="evidence" value="ECO:0007669"/>
    <property type="project" value="InterPro"/>
</dbReference>
<dbReference type="GO" id="GO:0042132">
    <property type="term" value="F:fructose 1,6-bisphosphate 1-phosphatase activity"/>
    <property type="evidence" value="ECO:0007669"/>
    <property type="project" value="UniProtKB-EC"/>
</dbReference>
<dbReference type="InterPro" id="IPR020583">
    <property type="entry name" value="Inositol_monoP_metal-BS"/>
</dbReference>
<dbReference type="GO" id="GO:0006020">
    <property type="term" value="P:inositol metabolic process"/>
    <property type="evidence" value="ECO:0007669"/>
    <property type="project" value="TreeGrafter"/>
</dbReference>
<feature type="binding site" evidence="9">
    <location>
        <position position="216"/>
    </location>
    <ligand>
        <name>Mg(2+)</name>
        <dbReference type="ChEBI" id="CHEBI:18420"/>
        <label>1</label>
        <note>catalytic</note>
    </ligand>
</feature>
<feature type="binding site" evidence="9">
    <location>
        <position position="86"/>
    </location>
    <ligand>
        <name>Mg(2+)</name>
        <dbReference type="ChEBI" id="CHEBI:18420"/>
        <label>1</label>
        <note>catalytic</note>
    </ligand>
</feature>